<comment type="caution">
    <text evidence="1">The sequence shown here is derived from an EMBL/GenBank/DDBJ whole genome shotgun (WGS) entry which is preliminary data.</text>
</comment>
<evidence type="ECO:0000313" key="1">
    <source>
        <dbReference type="EMBL" id="CAD6991928.1"/>
    </source>
</evidence>
<protein>
    <submittedName>
        <fullName evidence="1">(Mediterranean fruit fly) hypothetical protein</fullName>
    </submittedName>
</protein>
<dbReference type="Proteomes" id="UP000606786">
    <property type="component" value="Unassembled WGS sequence"/>
</dbReference>
<dbReference type="AlphaFoldDB" id="A0A811U0M0"/>
<name>A0A811U0M0_CERCA</name>
<evidence type="ECO:0000313" key="2">
    <source>
        <dbReference type="Proteomes" id="UP000606786"/>
    </source>
</evidence>
<dbReference type="EMBL" id="CAJHJT010000001">
    <property type="protein sequence ID" value="CAD6991928.1"/>
    <property type="molecule type" value="Genomic_DNA"/>
</dbReference>
<gene>
    <name evidence="1" type="ORF">CCAP1982_LOCUS818</name>
</gene>
<sequence length="86" mass="10042">MNFVGRDNSYTQLTVLRNAEELPIIRHETRAICYFNGLQGWKNGGVALCETVQKPLKLCERENLVIKTQSRRYSPINFMEDFAEEF</sequence>
<accession>A0A811U0M0</accession>
<organism evidence="1 2">
    <name type="scientific">Ceratitis capitata</name>
    <name type="common">Mediterranean fruit fly</name>
    <name type="synonym">Tephritis capitata</name>
    <dbReference type="NCBI Taxonomy" id="7213"/>
    <lineage>
        <taxon>Eukaryota</taxon>
        <taxon>Metazoa</taxon>
        <taxon>Ecdysozoa</taxon>
        <taxon>Arthropoda</taxon>
        <taxon>Hexapoda</taxon>
        <taxon>Insecta</taxon>
        <taxon>Pterygota</taxon>
        <taxon>Neoptera</taxon>
        <taxon>Endopterygota</taxon>
        <taxon>Diptera</taxon>
        <taxon>Brachycera</taxon>
        <taxon>Muscomorpha</taxon>
        <taxon>Tephritoidea</taxon>
        <taxon>Tephritidae</taxon>
        <taxon>Ceratitis</taxon>
        <taxon>Ceratitis</taxon>
    </lineage>
</organism>
<keyword evidence="2" id="KW-1185">Reference proteome</keyword>
<proteinExistence type="predicted"/>
<reference evidence="1" key="1">
    <citation type="submission" date="2020-11" db="EMBL/GenBank/DDBJ databases">
        <authorList>
            <person name="Whitehead M."/>
        </authorList>
    </citation>
    <scope>NUCLEOTIDE SEQUENCE</scope>
    <source>
        <strain evidence="1">EGII</strain>
    </source>
</reference>